<dbReference type="EMBL" id="CAJNOI010000006">
    <property type="protein sequence ID" value="CAF0754741.1"/>
    <property type="molecule type" value="Genomic_DNA"/>
</dbReference>
<name>A0A813NZJ4_9BILA</name>
<dbReference type="AlphaFoldDB" id="A0A813NZJ4"/>
<evidence type="ECO:0000313" key="1">
    <source>
        <dbReference type="EMBL" id="CAF0742853.1"/>
    </source>
</evidence>
<protein>
    <submittedName>
        <fullName evidence="1">Uncharacterized protein</fullName>
    </submittedName>
</protein>
<dbReference type="Proteomes" id="UP000663832">
    <property type="component" value="Unassembled WGS sequence"/>
</dbReference>
<evidence type="ECO:0000313" key="2">
    <source>
        <dbReference type="EMBL" id="CAF0754741.1"/>
    </source>
</evidence>
<proteinExistence type="predicted"/>
<gene>
    <name evidence="2" type="ORF">BJG266_LOCUS2663</name>
    <name evidence="1" type="ORF">QVE165_LOCUS1015</name>
</gene>
<sequence length="501" mass="59514">MELERDIQIVIVAHLDDDQCIESINTKLNIQKLRFNDELKKIPELYSTDDNVDDSEYVNGLQMKCRFIKSNHMTTFIREEDRLIEITEPTINQSHIDVYKHYPIRSFDLYIVSARLNHKSLYVNDWWTIFKTLIISSNNDSNEKQIQQLCAPAFNIPLPKQLAYQSSCLIKFYEMFKSTLFSIIKQSTASSSSLLSTISHIRPAIQLSYRPEILGWFDRRIANHKRLKKLLDNNCICLVACGTKKTSFQYDFSLIEFHIISQFNASEWQLHTLVKRFTMKHLRCPLDNSFLRTSVLWICEIHDLENYHHIFEVWIAFMRDVCRKRSLSHYFLENYNIYEEHSNLIDIINTIDYTNIDLFIEKLEENFIFPYVHQYNDRMKNLIAYFESQPVLALKMKIIYNVTVKSQFPNADCSLNEMCSILCHLSFLEDNDKENIINFWYQQWKPLFIDFNRDDIVIRPQSSSSINYRPDQLAQQMTASVFKLIQMDLIQMINIIKPKLE</sequence>
<organism evidence="1 3">
    <name type="scientific">Adineta steineri</name>
    <dbReference type="NCBI Taxonomy" id="433720"/>
    <lineage>
        <taxon>Eukaryota</taxon>
        <taxon>Metazoa</taxon>
        <taxon>Spiralia</taxon>
        <taxon>Gnathifera</taxon>
        <taxon>Rotifera</taxon>
        <taxon>Eurotatoria</taxon>
        <taxon>Bdelloidea</taxon>
        <taxon>Adinetida</taxon>
        <taxon>Adinetidae</taxon>
        <taxon>Adineta</taxon>
    </lineage>
</organism>
<dbReference type="EMBL" id="CAJNOM010000003">
    <property type="protein sequence ID" value="CAF0742853.1"/>
    <property type="molecule type" value="Genomic_DNA"/>
</dbReference>
<comment type="caution">
    <text evidence="1">The sequence shown here is derived from an EMBL/GenBank/DDBJ whole genome shotgun (WGS) entry which is preliminary data.</text>
</comment>
<dbReference type="Gene3D" id="1.10.1410.40">
    <property type="match status" value="1"/>
</dbReference>
<dbReference type="Proteomes" id="UP000663877">
    <property type="component" value="Unassembled WGS sequence"/>
</dbReference>
<reference evidence="1" key="1">
    <citation type="submission" date="2021-02" db="EMBL/GenBank/DDBJ databases">
        <authorList>
            <person name="Nowell W R."/>
        </authorList>
    </citation>
    <scope>NUCLEOTIDE SEQUENCE</scope>
</reference>
<evidence type="ECO:0000313" key="3">
    <source>
        <dbReference type="Proteomes" id="UP000663832"/>
    </source>
</evidence>
<dbReference type="OrthoDB" id="9998913at2759"/>
<accession>A0A813NZJ4</accession>
<keyword evidence="3" id="KW-1185">Reference proteome</keyword>